<name>A0A7J7JIN0_BUGNE</name>
<keyword evidence="2" id="KW-1185">Reference proteome</keyword>
<reference evidence="1" key="1">
    <citation type="submission" date="2020-06" db="EMBL/GenBank/DDBJ databases">
        <title>Draft genome of Bugula neritina, a colonial animal packing powerful symbionts and potential medicines.</title>
        <authorList>
            <person name="Rayko M."/>
        </authorList>
    </citation>
    <scope>NUCLEOTIDE SEQUENCE [LARGE SCALE GENOMIC DNA]</scope>
    <source>
        <strain evidence="1">Kwan_BN1</strain>
    </source>
</reference>
<organism evidence="1 2">
    <name type="scientific">Bugula neritina</name>
    <name type="common">Brown bryozoan</name>
    <name type="synonym">Sertularia neritina</name>
    <dbReference type="NCBI Taxonomy" id="10212"/>
    <lineage>
        <taxon>Eukaryota</taxon>
        <taxon>Metazoa</taxon>
        <taxon>Spiralia</taxon>
        <taxon>Lophotrochozoa</taxon>
        <taxon>Bryozoa</taxon>
        <taxon>Gymnolaemata</taxon>
        <taxon>Cheilostomatida</taxon>
        <taxon>Flustrina</taxon>
        <taxon>Buguloidea</taxon>
        <taxon>Bugulidae</taxon>
        <taxon>Bugula</taxon>
    </lineage>
</organism>
<sequence length="69" mass="7748">MGYLARESSMDTLFHNLSSFDICQENNIGLHQILFVSKDATKLHTTDSAPILFKGNFPQSMAHHEILGK</sequence>
<proteinExistence type="predicted"/>
<comment type="caution">
    <text evidence="1">The sequence shown here is derived from an EMBL/GenBank/DDBJ whole genome shotgun (WGS) entry which is preliminary data.</text>
</comment>
<dbReference type="EMBL" id="VXIV02002344">
    <property type="protein sequence ID" value="KAF6026130.1"/>
    <property type="molecule type" value="Genomic_DNA"/>
</dbReference>
<evidence type="ECO:0000313" key="1">
    <source>
        <dbReference type="EMBL" id="KAF6026130.1"/>
    </source>
</evidence>
<accession>A0A7J7JIN0</accession>
<protein>
    <submittedName>
        <fullName evidence="1">Uncharacterized protein</fullName>
    </submittedName>
</protein>
<gene>
    <name evidence="1" type="ORF">EB796_015565</name>
</gene>
<dbReference type="AlphaFoldDB" id="A0A7J7JIN0"/>
<evidence type="ECO:0000313" key="2">
    <source>
        <dbReference type="Proteomes" id="UP000593567"/>
    </source>
</evidence>
<dbReference type="Proteomes" id="UP000593567">
    <property type="component" value="Unassembled WGS sequence"/>
</dbReference>